<sequence>MNCEAETRQGGSAQISPIGSSAYQQESDPIKTVSPECYQDSYLQAPKTLSRSRSDSHMEQGTLNADNLDLATALASSTPYHKNQAAQATEYQHLSRITMDTDQFRVNLHPHIAGSLHCPRQYRVPRQPHNLRGPDSNLANQAAPQISFTSLLTDVSSTANRARSAMMPSKAFSPRSCRAIVNSAQAHGEPRAEPICLGGYLASCTASCSILELSKAVWKLSTQSSKFEGLDVGDRVLVEFQGGLSFEEGTGVDILEAAVLLQSKDSTVVIIGHEKVTFSLVGGSIPVRLFLVKRTFFERKFHSVSTTGQYGVAGLKIACTMKVVQGPPRSEKMTHIMKDIESTVARHSRVLVIGEAVRERMDPVPSWCLLNLNNLRYSSRKPQQMSESGECETRSSMEQLLREQHCEVRQQIDDLVGNITTLCDDYGEIVRLNESKMAKNQELQDALTRLEALKELIDQNDRRLANEIYQDIQFIYGTVDDVQKSLSLVNYLEPAASIILDADCLALHELDTIFSVCRNHVYLSIDTPFFWQRVKEWKIKGVPNVLFRRRNLVSEEFLARLEQFITPEMLSVECFPGVLSEANKGLGLLFSCFKHTLDPLPEVPTHNIVVIKHSQRGEAAAKFESDLMASIRKLFIMAGEVDHSAYSGMALRLPERFSILQQNSIVRCTQAFAISVRAFIVPEGRVASKGQNGALDEWTSMQSLQYAKRVYKHHADTFVSLHGLTATALPSLYGLFYFTARRVYLIGNLRQLKKADEYVRRFVNNLQSSGFVRKSLILTCPKHKCDVILGEGSGIAGVGWQIGCQEMCSVTLPCGHPCPLKCHVHDEQTFDEEPEPCRQKCLKYLPCRHRCPFVCGKPCAERCSELVEITLDCGHLKLIPCSHQGGSDLHLIMCNRSKCQRDFDYFPDSTSLHRRPNLISRLLGTS</sequence>
<evidence type="ECO:0000313" key="4">
    <source>
        <dbReference type="Proteomes" id="UP000192247"/>
    </source>
</evidence>
<evidence type="ECO:0000256" key="2">
    <source>
        <dbReference type="SAM" id="MobiDB-lite"/>
    </source>
</evidence>
<feature type="compositionally biased region" description="Polar residues" evidence="2">
    <location>
        <begin position="9"/>
        <end position="27"/>
    </location>
</feature>
<dbReference type="AlphaFoldDB" id="A0A1V9X5Q6"/>
<organism evidence="3 4">
    <name type="scientific">Tropilaelaps mercedesae</name>
    <dbReference type="NCBI Taxonomy" id="418985"/>
    <lineage>
        <taxon>Eukaryota</taxon>
        <taxon>Metazoa</taxon>
        <taxon>Ecdysozoa</taxon>
        <taxon>Arthropoda</taxon>
        <taxon>Chelicerata</taxon>
        <taxon>Arachnida</taxon>
        <taxon>Acari</taxon>
        <taxon>Parasitiformes</taxon>
        <taxon>Mesostigmata</taxon>
        <taxon>Gamasina</taxon>
        <taxon>Dermanyssoidea</taxon>
        <taxon>Laelapidae</taxon>
        <taxon>Tropilaelaps</taxon>
    </lineage>
</organism>
<dbReference type="STRING" id="418985.A0A1V9X5Q6"/>
<keyword evidence="1" id="KW-0175">Coiled coil</keyword>
<keyword evidence="4" id="KW-1185">Reference proteome</keyword>
<protein>
    <recommendedName>
        <fullName evidence="5">NFX1-type zinc finger-containing protein 1-like</fullName>
    </recommendedName>
</protein>
<feature type="region of interest" description="Disordered" evidence="2">
    <location>
        <begin position="1"/>
        <end position="31"/>
    </location>
</feature>
<proteinExistence type="predicted"/>
<evidence type="ECO:0000256" key="1">
    <source>
        <dbReference type="SAM" id="Coils"/>
    </source>
</evidence>
<evidence type="ECO:0008006" key="5">
    <source>
        <dbReference type="Google" id="ProtNLM"/>
    </source>
</evidence>
<reference evidence="3 4" key="1">
    <citation type="journal article" date="2017" name="Gigascience">
        <title>Draft genome of the honey bee ectoparasitic mite, Tropilaelaps mercedesae, is shaped by the parasitic life history.</title>
        <authorList>
            <person name="Dong X."/>
            <person name="Armstrong S.D."/>
            <person name="Xia D."/>
            <person name="Makepeace B.L."/>
            <person name="Darby A.C."/>
            <person name="Kadowaki T."/>
        </authorList>
    </citation>
    <scope>NUCLEOTIDE SEQUENCE [LARGE SCALE GENOMIC DNA]</scope>
    <source>
        <strain evidence="3">Wuxi-XJTLU</strain>
    </source>
</reference>
<dbReference type="OrthoDB" id="6512771at2759"/>
<name>A0A1V9X5Q6_9ACAR</name>
<dbReference type="InParanoid" id="A0A1V9X5Q6"/>
<comment type="caution">
    <text evidence="3">The sequence shown here is derived from an EMBL/GenBank/DDBJ whole genome shotgun (WGS) entry which is preliminary data.</text>
</comment>
<feature type="coiled-coil region" evidence="1">
    <location>
        <begin position="433"/>
        <end position="463"/>
    </location>
</feature>
<dbReference type="EMBL" id="MNPL01023496">
    <property type="protein sequence ID" value="OQR68693.1"/>
    <property type="molecule type" value="Genomic_DNA"/>
</dbReference>
<evidence type="ECO:0000313" key="3">
    <source>
        <dbReference type="EMBL" id="OQR68693.1"/>
    </source>
</evidence>
<gene>
    <name evidence="3" type="ORF">BIW11_01972</name>
</gene>
<dbReference type="Proteomes" id="UP000192247">
    <property type="component" value="Unassembled WGS sequence"/>
</dbReference>
<dbReference type="CDD" id="cd06008">
    <property type="entry name" value="NF-X1-zinc-finger"/>
    <property type="match status" value="1"/>
</dbReference>
<accession>A0A1V9X5Q6</accession>